<keyword evidence="3" id="KW-1185">Reference proteome</keyword>
<evidence type="ECO:0000313" key="2">
    <source>
        <dbReference type="EMBL" id="PWC06271.1"/>
    </source>
</evidence>
<organism evidence="2 3">
    <name type="scientific">Mycetocola zhujimingii</name>
    <dbReference type="NCBI Taxonomy" id="2079792"/>
    <lineage>
        <taxon>Bacteria</taxon>
        <taxon>Bacillati</taxon>
        <taxon>Actinomycetota</taxon>
        <taxon>Actinomycetes</taxon>
        <taxon>Micrococcales</taxon>
        <taxon>Microbacteriaceae</taxon>
        <taxon>Mycetocola</taxon>
    </lineage>
</organism>
<gene>
    <name evidence="2" type="ORF">DF223_11740</name>
</gene>
<dbReference type="Proteomes" id="UP000244962">
    <property type="component" value="Unassembled WGS sequence"/>
</dbReference>
<dbReference type="RefSeq" id="WP_108963301.1">
    <property type="nucleotide sequence ID" value="NZ_QEFB01000013.1"/>
</dbReference>
<evidence type="ECO:0008006" key="4">
    <source>
        <dbReference type="Google" id="ProtNLM"/>
    </source>
</evidence>
<protein>
    <recommendedName>
        <fullName evidence="4">DUF4259 domain-containing protein</fullName>
    </recommendedName>
</protein>
<sequence>MGTWSGQPFGNDAAADWAWELDGAEGWDIVLEALEAVLDEDPASVDADAATVVIAAAEVVAHQRGRATQSDSYTESVSAFVDRVPAPPAEIASVALRALDIATVPDGELAELWADAGEDEWAEANQRIREALSLPPLVAPAPAAPRKRTGWGWGKGKRES</sequence>
<accession>A0A2U1TBK7</accession>
<reference evidence="3" key="1">
    <citation type="submission" date="2018-04" db="EMBL/GenBank/DDBJ databases">
        <authorList>
            <person name="Liu S."/>
            <person name="Wang Z."/>
            <person name="Li J."/>
        </authorList>
    </citation>
    <scope>NUCLEOTIDE SEQUENCE [LARGE SCALE GENOMIC DNA]</scope>
    <source>
        <strain evidence="3">622</strain>
    </source>
</reference>
<dbReference type="InterPro" id="IPR025355">
    <property type="entry name" value="DUF4259"/>
</dbReference>
<evidence type="ECO:0000256" key="1">
    <source>
        <dbReference type="SAM" id="MobiDB-lite"/>
    </source>
</evidence>
<evidence type="ECO:0000313" key="3">
    <source>
        <dbReference type="Proteomes" id="UP000244962"/>
    </source>
</evidence>
<comment type="caution">
    <text evidence="2">The sequence shown here is derived from an EMBL/GenBank/DDBJ whole genome shotgun (WGS) entry which is preliminary data.</text>
</comment>
<feature type="region of interest" description="Disordered" evidence="1">
    <location>
        <begin position="139"/>
        <end position="160"/>
    </location>
</feature>
<dbReference type="Pfam" id="PF14078">
    <property type="entry name" value="DUF4259"/>
    <property type="match status" value="1"/>
</dbReference>
<dbReference type="AlphaFoldDB" id="A0A2U1TBK7"/>
<name>A0A2U1TBK7_9MICO</name>
<proteinExistence type="predicted"/>
<dbReference type="EMBL" id="QEFB01000013">
    <property type="protein sequence ID" value="PWC06271.1"/>
    <property type="molecule type" value="Genomic_DNA"/>
</dbReference>